<accession>A0A0F5K4G2</accession>
<evidence type="ECO:0000313" key="1">
    <source>
        <dbReference type="EMBL" id="KKB64427.1"/>
    </source>
</evidence>
<name>A0A0F5K4G2_9BURK</name>
<dbReference type="STRING" id="28092.WM40_05790"/>
<sequence length="70" mass="7647">MYGAASHCRFHQPQRLIIQTIDLASKTPIADASELTDDQRIFARVIAMQFASLNIALAARCHSGDTVTST</sequence>
<organism evidence="1 2">
    <name type="scientific">Robbsia andropogonis</name>
    <dbReference type="NCBI Taxonomy" id="28092"/>
    <lineage>
        <taxon>Bacteria</taxon>
        <taxon>Pseudomonadati</taxon>
        <taxon>Pseudomonadota</taxon>
        <taxon>Betaproteobacteria</taxon>
        <taxon>Burkholderiales</taxon>
        <taxon>Burkholderiaceae</taxon>
        <taxon>Robbsia</taxon>
    </lineage>
</organism>
<reference evidence="1 2" key="1">
    <citation type="submission" date="2015-03" db="EMBL/GenBank/DDBJ databases">
        <title>Draft Genome Sequence of Burkholderia andropogonis type strain ICMP2807, isolated from Sorghum bicolor.</title>
        <authorList>
            <person name="Lopes-Santos L."/>
            <person name="Castro D.B."/>
            <person name="Ottoboni L.M."/>
            <person name="Park D."/>
            <person name="Weirc B.S."/>
            <person name="Destefano S.A."/>
        </authorList>
    </citation>
    <scope>NUCLEOTIDE SEQUENCE [LARGE SCALE GENOMIC DNA]</scope>
    <source>
        <strain evidence="1 2">ICMP2807</strain>
    </source>
</reference>
<protein>
    <submittedName>
        <fullName evidence="1">Uncharacterized protein</fullName>
    </submittedName>
</protein>
<proteinExistence type="predicted"/>
<dbReference type="PATRIC" id="fig|28092.6.peg.1378"/>
<dbReference type="AlphaFoldDB" id="A0A0F5K4G2"/>
<evidence type="ECO:0000313" key="2">
    <source>
        <dbReference type="Proteomes" id="UP000033618"/>
    </source>
</evidence>
<dbReference type="Proteomes" id="UP000033618">
    <property type="component" value="Unassembled WGS sequence"/>
</dbReference>
<comment type="caution">
    <text evidence="1">The sequence shown here is derived from an EMBL/GenBank/DDBJ whole genome shotgun (WGS) entry which is preliminary data.</text>
</comment>
<gene>
    <name evidence="1" type="ORF">WM40_05790</name>
</gene>
<dbReference type="EMBL" id="LAQU01000004">
    <property type="protein sequence ID" value="KKB64427.1"/>
    <property type="molecule type" value="Genomic_DNA"/>
</dbReference>
<keyword evidence="2" id="KW-1185">Reference proteome</keyword>